<comment type="caution">
    <text evidence="2">The sequence shown here is derived from an EMBL/GenBank/DDBJ whole genome shotgun (WGS) entry which is preliminary data.</text>
</comment>
<reference evidence="2 3" key="1">
    <citation type="submission" date="2021-01" db="EMBL/GenBank/DDBJ databases">
        <title>WGS of actinomycetes isolated from Thailand.</title>
        <authorList>
            <person name="Thawai C."/>
        </authorList>
    </citation>
    <scope>NUCLEOTIDE SEQUENCE [LARGE SCALE GENOMIC DNA]</scope>
    <source>
        <strain evidence="2 3">CA1R205</strain>
    </source>
</reference>
<organism evidence="2 3">
    <name type="scientific">Streptomyces coffeae</name>
    <dbReference type="NCBI Taxonomy" id="621382"/>
    <lineage>
        <taxon>Bacteria</taxon>
        <taxon>Bacillati</taxon>
        <taxon>Actinomycetota</taxon>
        <taxon>Actinomycetes</taxon>
        <taxon>Kitasatosporales</taxon>
        <taxon>Streptomycetaceae</taxon>
        <taxon>Streptomyces</taxon>
    </lineage>
</organism>
<accession>A0ABS1N6K2</accession>
<feature type="domain" description="HTH cro/C1-type" evidence="1">
    <location>
        <begin position="81"/>
        <end position="133"/>
    </location>
</feature>
<dbReference type="InterPro" id="IPR001387">
    <property type="entry name" value="Cro/C1-type_HTH"/>
</dbReference>
<proteinExistence type="predicted"/>
<protein>
    <submittedName>
        <fullName evidence="2">Helix-turn-helix domain-containing protein</fullName>
    </submittedName>
</protein>
<evidence type="ECO:0000313" key="3">
    <source>
        <dbReference type="Proteomes" id="UP000634229"/>
    </source>
</evidence>
<dbReference type="Gene3D" id="1.10.260.40">
    <property type="entry name" value="lambda repressor-like DNA-binding domains"/>
    <property type="match status" value="1"/>
</dbReference>
<dbReference type="InterPro" id="IPR043917">
    <property type="entry name" value="DUF5753"/>
</dbReference>
<dbReference type="EMBL" id="JAERRF010000002">
    <property type="protein sequence ID" value="MBL1095701.1"/>
    <property type="molecule type" value="Genomic_DNA"/>
</dbReference>
<keyword evidence="3" id="KW-1185">Reference proteome</keyword>
<dbReference type="SUPFAM" id="SSF47413">
    <property type="entry name" value="lambda repressor-like DNA-binding domains"/>
    <property type="match status" value="1"/>
</dbReference>
<dbReference type="PROSITE" id="PS50943">
    <property type="entry name" value="HTH_CROC1"/>
    <property type="match status" value="1"/>
</dbReference>
<name>A0ABS1N6K2_9ACTN</name>
<dbReference type="InterPro" id="IPR010982">
    <property type="entry name" value="Lambda_DNA-bd_dom_sf"/>
</dbReference>
<evidence type="ECO:0000259" key="1">
    <source>
        <dbReference type="PROSITE" id="PS50943"/>
    </source>
</evidence>
<sequence>MSLSVAGRSYADQEDGQYTACWYRHGRLIVRGGGRDRTGVRHGVVTLVRDTAFGPDGERRPEPHDDTESAADLNRAVGKQVKLLRERSGWTQKELGNRLGYSEDLIASLERGRRTPQPEFLDAADDLLGADGLLSATKEDIAQAKAKARVRHPAWFRDYARLEGEAVEINFYNNHDIPGLFQTERRAWALYEMRKPLLDEETIEQRVTSRIDRQKILTRWPPPMVTAVVEEAVLRRPLGGWEVHKEQLEQLLLLGRLRNVELQVMPTERTEHAGMGGPFTLLTPKGKPQVGYMESQNHARLATDAEEVRILAARYGTIRAQALTPRESLELIERTQTSR</sequence>
<dbReference type="Proteomes" id="UP000634229">
    <property type="component" value="Unassembled WGS sequence"/>
</dbReference>
<gene>
    <name evidence="2" type="ORF">JK363_03200</name>
</gene>
<dbReference type="Pfam" id="PF13560">
    <property type="entry name" value="HTH_31"/>
    <property type="match status" value="1"/>
</dbReference>
<evidence type="ECO:0000313" key="2">
    <source>
        <dbReference type="EMBL" id="MBL1095701.1"/>
    </source>
</evidence>
<dbReference type="Pfam" id="PF19054">
    <property type="entry name" value="DUF5753"/>
    <property type="match status" value="1"/>
</dbReference>
<dbReference type="SMART" id="SM00530">
    <property type="entry name" value="HTH_XRE"/>
    <property type="match status" value="1"/>
</dbReference>
<dbReference type="CDD" id="cd00093">
    <property type="entry name" value="HTH_XRE"/>
    <property type="match status" value="1"/>
</dbReference>